<evidence type="ECO:0000256" key="2">
    <source>
        <dbReference type="ARBA" id="ARBA00004824"/>
    </source>
</evidence>
<dbReference type="PANTHER" id="PTHR11825:SF44">
    <property type="entry name" value="BRANCHED-CHAIN-AMINO-ACID AMINOTRANSFERASE"/>
    <property type="match status" value="1"/>
</dbReference>
<evidence type="ECO:0000256" key="16">
    <source>
        <dbReference type="RuleBase" id="RU004516"/>
    </source>
</evidence>
<dbReference type="GO" id="GO:0009097">
    <property type="term" value="P:isoleucine biosynthetic process"/>
    <property type="evidence" value="ECO:0007669"/>
    <property type="project" value="UniProtKB-UniPathway"/>
</dbReference>
<keyword evidence="7 17" id="KW-0028">Amino-acid biosynthesis</keyword>
<evidence type="ECO:0000256" key="7">
    <source>
        <dbReference type="ARBA" id="ARBA00022605"/>
    </source>
</evidence>
<organism evidence="19 20">
    <name type="scientific">Streptomyces alfalfae</name>
    <dbReference type="NCBI Taxonomy" id="1642299"/>
    <lineage>
        <taxon>Bacteria</taxon>
        <taxon>Bacillati</taxon>
        <taxon>Actinomycetota</taxon>
        <taxon>Actinomycetes</taxon>
        <taxon>Kitasatosporales</taxon>
        <taxon>Streptomycetaceae</taxon>
        <taxon>Streptomyces</taxon>
    </lineage>
</organism>
<protein>
    <recommendedName>
        <fullName evidence="17">Branched-chain-amino-acid aminotransferase</fullName>
        <ecNumber evidence="17">2.6.1.42</ecNumber>
    </recommendedName>
</protein>
<dbReference type="InterPro" id="IPR033939">
    <property type="entry name" value="BCAT_family"/>
</dbReference>
<comment type="pathway">
    <text evidence="3">Amino-acid biosynthesis; L-valine biosynthesis; L-valine from pyruvate: step 4/4.</text>
</comment>
<dbReference type="EMBL" id="CP065959">
    <property type="protein sequence ID" value="QQC93004.1"/>
    <property type="molecule type" value="Genomic_DNA"/>
</dbReference>
<reference evidence="19 20" key="1">
    <citation type="submission" date="2020-12" db="EMBL/GenBank/DDBJ databases">
        <title>Identification and biosynthesis of polyene macrolides produced by Streptomyces alfalfae Men-myco-93-63.</title>
        <authorList>
            <person name="Liu D."/>
            <person name="Li Y."/>
            <person name="Liu L."/>
            <person name="Han X."/>
            <person name="Shen F."/>
        </authorList>
    </citation>
    <scope>NUCLEOTIDE SEQUENCE [LARGE SCALE GENOMIC DNA]</scope>
    <source>
        <strain evidence="19 20">Men-myco-93-63</strain>
    </source>
</reference>
<keyword evidence="6 17" id="KW-0032">Aminotransferase</keyword>
<dbReference type="InterPro" id="IPR005786">
    <property type="entry name" value="B_amino_transII"/>
</dbReference>
<evidence type="ECO:0000256" key="1">
    <source>
        <dbReference type="ARBA" id="ARBA00001933"/>
    </source>
</evidence>
<feature type="region of interest" description="Disordered" evidence="18">
    <location>
        <begin position="1"/>
        <end position="28"/>
    </location>
</feature>
<dbReference type="Gene3D" id="3.30.470.10">
    <property type="match status" value="1"/>
</dbReference>
<comment type="cofactor">
    <cofactor evidence="1 16">
        <name>pyridoxal 5'-phosphate</name>
        <dbReference type="ChEBI" id="CHEBI:597326"/>
    </cofactor>
</comment>
<dbReference type="GO" id="GO:0009099">
    <property type="term" value="P:L-valine biosynthetic process"/>
    <property type="evidence" value="ECO:0007669"/>
    <property type="project" value="UniProtKB-UniPathway"/>
</dbReference>
<evidence type="ECO:0000313" key="20">
    <source>
        <dbReference type="Proteomes" id="UP000596130"/>
    </source>
</evidence>
<evidence type="ECO:0000256" key="6">
    <source>
        <dbReference type="ARBA" id="ARBA00022576"/>
    </source>
</evidence>
<feature type="compositionally biased region" description="Low complexity" evidence="18">
    <location>
        <begin position="1"/>
        <end position="19"/>
    </location>
</feature>
<name>A0A7T4U152_9ACTN</name>
<comment type="pathway">
    <text evidence="2">Amino-acid biosynthesis; L-isoleucine biosynthesis; L-isoleucine from 2-oxobutanoate: step 4/4.</text>
</comment>
<evidence type="ECO:0000256" key="3">
    <source>
        <dbReference type="ARBA" id="ARBA00004931"/>
    </source>
</evidence>
<keyword evidence="10 17" id="KW-0100">Branched-chain amino acid biosynthesis</keyword>
<dbReference type="PROSITE" id="PS00770">
    <property type="entry name" value="AA_TRANSFER_CLASS_4"/>
    <property type="match status" value="1"/>
</dbReference>
<feature type="modified residue" description="N6-(pyridoxal phosphate)lysine" evidence="14">
    <location>
        <position position="200"/>
    </location>
</feature>
<dbReference type="UniPathway" id="UPA00048">
    <property type="reaction ID" value="UER00073"/>
</dbReference>
<evidence type="ECO:0000256" key="8">
    <source>
        <dbReference type="ARBA" id="ARBA00022679"/>
    </source>
</evidence>
<comment type="pathway">
    <text evidence="4">Amino-acid biosynthesis; L-leucine biosynthesis; L-leucine from 3-methyl-2-oxobutanoate: step 4/4.</text>
</comment>
<dbReference type="EC" id="2.6.1.42" evidence="17"/>
<evidence type="ECO:0000256" key="18">
    <source>
        <dbReference type="SAM" id="MobiDB-lite"/>
    </source>
</evidence>
<comment type="similarity">
    <text evidence="5 15">Belongs to the class-IV pyridoxal-phosphate-dependent aminotransferase family.</text>
</comment>
<dbReference type="PIRSF" id="PIRSF006468">
    <property type="entry name" value="BCAT1"/>
    <property type="match status" value="1"/>
</dbReference>
<evidence type="ECO:0000313" key="19">
    <source>
        <dbReference type="EMBL" id="QQC93004.1"/>
    </source>
</evidence>
<gene>
    <name evidence="19" type="ORF">I8755_35170</name>
</gene>
<proteinExistence type="inferred from homology"/>
<dbReference type="CDD" id="cd01557">
    <property type="entry name" value="BCAT_beta_family"/>
    <property type="match status" value="1"/>
</dbReference>
<dbReference type="UniPathway" id="UPA00047">
    <property type="reaction ID" value="UER00058"/>
</dbReference>
<dbReference type="UniPathway" id="UPA00049">
    <property type="reaction ID" value="UER00062"/>
</dbReference>
<dbReference type="Gene3D" id="3.20.10.10">
    <property type="entry name" value="D-amino Acid Aminotransferase, subunit A, domain 2"/>
    <property type="match status" value="1"/>
</dbReference>
<dbReference type="GO" id="GO:0009098">
    <property type="term" value="P:L-leucine biosynthetic process"/>
    <property type="evidence" value="ECO:0007669"/>
    <property type="project" value="UniProtKB-UniPathway"/>
</dbReference>
<evidence type="ECO:0000256" key="17">
    <source>
        <dbReference type="RuleBase" id="RU004517"/>
    </source>
</evidence>
<evidence type="ECO:0000256" key="13">
    <source>
        <dbReference type="ARBA" id="ARBA00049229"/>
    </source>
</evidence>
<dbReference type="InterPro" id="IPR001544">
    <property type="entry name" value="Aminotrans_IV"/>
</dbReference>
<dbReference type="InterPro" id="IPR043132">
    <property type="entry name" value="BCAT-like_C"/>
</dbReference>
<dbReference type="InterPro" id="IPR018300">
    <property type="entry name" value="Aminotrans_IV_CS"/>
</dbReference>
<dbReference type="PANTHER" id="PTHR11825">
    <property type="entry name" value="SUBGROUP IIII AMINOTRANSFERASE"/>
    <property type="match status" value="1"/>
</dbReference>
<evidence type="ECO:0000256" key="9">
    <source>
        <dbReference type="ARBA" id="ARBA00022898"/>
    </source>
</evidence>
<dbReference type="GO" id="GO:0004084">
    <property type="term" value="F:branched-chain-amino-acid transaminase activity"/>
    <property type="evidence" value="ECO:0007669"/>
    <property type="project" value="UniProtKB-EC"/>
</dbReference>
<dbReference type="SUPFAM" id="SSF56752">
    <property type="entry name" value="D-aminoacid aminotransferase-like PLP-dependent enzymes"/>
    <property type="match status" value="1"/>
</dbReference>
<comment type="catalytic activity">
    <reaction evidence="11 17">
        <text>L-valine + 2-oxoglutarate = 3-methyl-2-oxobutanoate + L-glutamate</text>
        <dbReference type="Rhea" id="RHEA:24813"/>
        <dbReference type="ChEBI" id="CHEBI:11851"/>
        <dbReference type="ChEBI" id="CHEBI:16810"/>
        <dbReference type="ChEBI" id="CHEBI:29985"/>
        <dbReference type="ChEBI" id="CHEBI:57762"/>
        <dbReference type="EC" id="2.6.1.42"/>
    </reaction>
</comment>
<evidence type="ECO:0000256" key="10">
    <source>
        <dbReference type="ARBA" id="ARBA00023304"/>
    </source>
</evidence>
<comment type="catalytic activity">
    <reaction evidence="13 17">
        <text>L-leucine + 2-oxoglutarate = 4-methyl-2-oxopentanoate + L-glutamate</text>
        <dbReference type="Rhea" id="RHEA:18321"/>
        <dbReference type="ChEBI" id="CHEBI:16810"/>
        <dbReference type="ChEBI" id="CHEBI:17865"/>
        <dbReference type="ChEBI" id="CHEBI:29985"/>
        <dbReference type="ChEBI" id="CHEBI:57427"/>
        <dbReference type="EC" id="2.6.1.42"/>
    </reaction>
</comment>
<dbReference type="NCBIfam" id="TIGR01123">
    <property type="entry name" value="ilvE_II"/>
    <property type="match status" value="1"/>
</dbReference>
<dbReference type="Pfam" id="PF01063">
    <property type="entry name" value="Aminotran_4"/>
    <property type="match status" value="1"/>
</dbReference>
<evidence type="ECO:0000256" key="15">
    <source>
        <dbReference type="RuleBase" id="RU004106"/>
    </source>
</evidence>
<dbReference type="AlphaFoldDB" id="A0A7T4U152"/>
<evidence type="ECO:0000256" key="11">
    <source>
        <dbReference type="ARBA" id="ARBA00048212"/>
    </source>
</evidence>
<keyword evidence="9 16" id="KW-0663">Pyridoxal phosphate</keyword>
<keyword evidence="8 17" id="KW-0808">Transferase</keyword>
<dbReference type="InterPro" id="IPR043131">
    <property type="entry name" value="BCAT-like_N"/>
</dbReference>
<evidence type="ECO:0000256" key="5">
    <source>
        <dbReference type="ARBA" id="ARBA00009320"/>
    </source>
</evidence>
<dbReference type="Proteomes" id="UP000596130">
    <property type="component" value="Chromosome"/>
</dbReference>
<accession>A0A7T4U152</accession>
<sequence>MTVSSAAPAPTHAAGATSPGESGIGKAEIGDFTPHMVTLRWTEDDGWTVPRLGPHENLSVSPATAALNYGQSIIEGLKAHRQPDGSFALFRPRDHARRFRSSARRLAMPELPDDLFVDALDRLVEANTDVVPDRPGHSLYLRPYMFASEANVVPRPAREYTVVVISFLIGSYFGDSSDGVSAWVCRDYARAFPGGTGSAKTPGNYAPTMPAQLAAGRAGCQQVVWLDAVERRWVEEMGSANLFFVRGSGDDVTVVTPPLNGNFLPGITRDSVIAVATELGYRVREEPVALDEWREACVSGLITETFGCGTAAVVTAVGRVRDGDREWAVGDGATGPVTSAVKERLLAHHRGLIPDVHGWRHSTTTGARR</sequence>
<evidence type="ECO:0000256" key="4">
    <source>
        <dbReference type="ARBA" id="ARBA00005072"/>
    </source>
</evidence>
<evidence type="ECO:0000256" key="12">
    <source>
        <dbReference type="ARBA" id="ARBA00048798"/>
    </source>
</evidence>
<dbReference type="NCBIfam" id="NF009897">
    <property type="entry name" value="PRK13357.1"/>
    <property type="match status" value="1"/>
</dbReference>
<evidence type="ECO:0000256" key="14">
    <source>
        <dbReference type="PIRSR" id="PIRSR006468-1"/>
    </source>
</evidence>
<comment type="catalytic activity">
    <reaction evidence="12 17">
        <text>L-isoleucine + 2-oxoglutarate = (S)-3-methyl-2-oxopentanoate + L-glutamate</text>
        <dbReference type="Rhea" id="RHEA:24801"/>
        <dbReference type="ChEBI" id="CHEBI:16810"/>
        <dbReference type="ChEBI" id="CHEBI:29985"/>
        <dbReference type="ChEBI" id="CHEBI:35146"/>
        <dbReference type="ChEBI" id="CHEBI:58045"/>
        <dbReference type="EC" id="2.6.1.42"/>
    </reaction>
</comment>
<dbReference type="InterPro" id="IPR036038">
    <property type="entry name" value="Aminotransferase-like"/>
</dbReference>
<dbReference type="RefSeq" id="WP_198504579.1">
    <property type="nucleotide sequence ID" value="NZ_CP065959.1"/>
</dbReference>